<evidence type="ECO:0000313" key="8">
    <source>
        <dbReference type="EMBL" id="KIW48707.1"/>
    </source>
</evidence>
<gene>
    <name evidence="8" type="ORF">PV06_01274</name>
</gene>
<dbReference type="OrthoDB" id="4451586at2759"/>
<dbReference type="InterPro" id="IPR007219">
    <property type="entry name" value="XnlR_reg_dom"/>
</dbReference>
<evidence type="ECO:0000313" key="9">
    <source>
        <dbReference type="Proteomes" id="UP000053342"/>
    </source>
</evidence>
<evidence type="ECO:0000256" key="3">
    <source>
        <dbReference type="ARBA" id="ARBA00023125"/>
    </source>
</evidence>
<reference evidence="8 9" key="1">
    <citation type="submission" date="2015-01" db="EMBL/GenBank/DDBJ databases">
        <title>The Genome Sequence of Exophiala oligosperma CBS72588.</title>
        <authorList>
            <consortium name="The Broad Institute Genomics Platform"/>
            <person name="Cuomo C."/>
            <person name="de Hoog S."/>
            <person name="Gorbushina A."/>
            <person name="Stielow B."/>
            <person name="Teixiera M."/>
            <person name="Abouelleil A."/>
            <person name="Chapman S.B."/>
            <person name="Priest M."/>
            <person name="Young S.K."/>
            <person name="Wortman J."/>
            <person name="Nusbaum C."/>
            <person name="Birren B."/>
        </authorList>
    </citation>
    <scope>NUCLEOTIDE SEQUENCE [LARGE SCALE GENOMIC DNA]</scope>
    <source>
        <strain evidence="8 9">CBS 72588</strain>
    </source>
</reference>
<evidence type="ECO:0000256" key="6">
    <source>
        <dbReference type="SAM" id="MobiDB-lite"/>
    </source>
</evidence>
<dbReference type="Pfam" id="PF00172">
    <property type="entry name" value="Zn_clus"/>
    <property type="match status" value="1"/>
</dbReference>
<evidence type="ECO:0000256" key="1">
    <source>
        <dbReference type="ARBA" id="ARBA00022723"/>
    </source>
</evidence>
<organism evidence="8 9">
    <name type="scientific">Exophiala oligosperma</name>
    <dbReference type="NCBI Taxonomy" id="215243"/>
    <lineage>
        <taxon>Eukaryota</taxon>
        <taxon>Fungi</taxon>
        <taxon>Dikarya</taxon>
        <taxon>Ascomycota</taxon>
        <taxon>Pezizomycotina</taxon>
        <taxon>Eurotiomycetes</taxon>
        <taxon>Chaetothyriomycetidae</taxon>
        <taxon>Chaetothyriales</taxon>
        <taxon>Herpotrichiellaceae</taxon>
        <taxon>Exophiala</taxon>
    </lineage>
</organism>
<dbReference type="Gene3D" id="4.10.240.10">
    <property type="entry name" value="Zn(2)-C6 fungal-type DNA-binding domain"/>
    <property type="match status" value="1"/>
</dbReference>
<feature type="domain" description="Zn(2)-C6 fungal-type" evidence="7">
    <location>
        <begin position="26"/>
        <end position="58"/>
    </location>
</feature>
<dbReference type="GO" id="GO:0000981">
    <property type="term" value="F:DNA-binding transcription factor activity, RNA polymerase II-specific"/>
    <property type="evidence" value="ECO:0007669"/>
    <property type="project" value="InterPro"/>
</dbReference>
<dbReference type="CDD" id="cd00067">
    <property type="entry name" value="GAL4"/>
    <property type="match status" value="1"/>
</dbReference>
<protein>
    <recommendedName>
        <fullName evidence="7">Zn(2)-C6 fungal-type domain-containing protein</fullName>
    </recommendedName>
</protein>
<dbReference type="EMBL" id="KN847332">
    <property type="protein sequence ID" value="KIW48707.1"/>
    <property type="molecule type" value="Genomic_DNA"/>
</dbReference>
<dbReference type="VEuPathDB" id="FungiDB:PV06_01274"/>
<dbReference type="PROSITE" id="PS50048">
    <property type="entry name" value="ZN2_CY6_FUNGAL_2"/>
    <property type="match status" value="1"/>
</dbReference>
<keyword evidence="3" id="KW-0238">DNA-binding</keyword>
<feature type="region of interest" description="Disordered" evidence="6">
    <location>
        <begin position="60"/>
        <end position="143"/>
    </location>
</feature>
<dbReference type="RefSeq" id="XP_016268923.1">
    <property type="nucleotide sequence ID" value="XM_016401870.1"/>
</dbReference>
<dbReference type="GO" id="GO:0003677">
    <property type="term" value="F:DNA binding"/>
    <property type="evidence" value="ECO:0007669"/>
    <property type="project" value="UniProtKB-KW"/>
</dbReference>
<dbReference type="CDD" id="cd12148">
    <property type="entry name" value="fungal_TF_MHR"/>
    <property type="match status" value="1"/>
</dbReference>
<evidence type="ECO:0000256" key="2">
    <source>
        <dbReference type="ARBA" id="ARBA00023015"/>
    </source>
</evidence>
<keyword evidence="2" id="KW-0805">Transcription regulation</keyword>
<dbReference type="GO" id="GO:0008270">
    <property type="term" value="F:zinc ion binding"/>
    <property type="evidence" value="ECO:0007669"/>
    <property type="project" value="InterPro"/>
</dbReference>
<feature type="region of interest" description="Disordered" evidence="6">
    <location>
        <begin position="1"/>
        <end position="23"/>
    </location>
</feature>
<dbReference type="PROSITE" id="PS00463">
    <property type="entry name" value="ZN2_CY6_FUNGAL_1"/>
    <property type="match status" value="1"/>
</dbReference>
<dbReference type="PANTHER" id="PTHR47425:SF3">
    <property type="entry name" value="ZN(II)2CYS6 TRANSCRIPTION FACTOR (EUROFUNG)"/>
    <property type="match status" value="1"/>
</dbReference>
<keyword evidence="5" id="KW-0539">Nucleus</keyword>
<name>A0A0D2CFM5_9EURO</name>
<proteinExistence type="predicted"/>
<keyword evidence="1" id="KW-0479">Metal-binding</keyword>
<dbReference type="Proteomes" id="UP000053342">
    <property type="component" value="Unassembled WGS sequence"/>
</dbReference>
<feature type="compositionally biased region" description="Basic residues" evidence="6">
    <location>
        <begin position="62"/>
        <end position="74"/>
    </location>
</feature>
<dbReference type="InterPro" id="IPR052761">
    <property type="entry name" value="Fungal_Detox/Toxin_TFs"/>
</dbReference>
<dbReference type="InterPro" id="IPR036864">
    <property type="entry name" value="Zn2-C6_fun-type_DNA-bd_sf"/>
</dbReference>
<dbReference type="Pfam" id="PF04082">
    <property type="entry name" value="Fungal_trans"/>
    <property type="match status" value="1"/>
</dbReference>
<dbReference type="HOGENOM" id="CLU_006329_1_3_1"/>
<dbReference type="SMART" id="SM00066">
    <property type="entry name" value="GAL4"/>
    <property type="match status" value="1"/>
</dbReference>
<dbReference type="GO" id="GO:0006351">
    <property type="term" value="P:DNA-templated transcription"/>
    <property type="evidence" value="ECO:0007669"/>
    <property type="project" value="InterPro"/>
</dbReference>
<evidence type="ECO:0000256" key="5">
    <source>
        <dbReference type="ARBA" id="ARBA00023242"/>
    </source>
</evidence>
<dbReference type="STRING" id="215243.A0A0D2CFM5"/>
<sequence length="768" mass="86659">MAAEDSPVLSGPIQPERPVKKRASQACQQCRSRKVKCDLTSKGPPCHNCQLDDIECTTSLSKRSRKYRLQQRKRTWADESESRPLSGGQPLLDIPFDPNAGHSMTPVATASREEAQNPSRITEGHDTRPQPLPNASDCTTKPSSDPIVADVDRSGTASFQLPAFIQPPSREFDMDELDFLKRYGALSPPQQSLQDQLFLSFLLYVFPFLPVLDVQDFIDAVEQRRPDRRISLILFQAVMFSGTAFVPIEALREAGFESRIAARAIFLRKVKLLYDSDWESDRIVLIQATLLHEWWYVSSADAKDPWYWHGSCLSLAITTGLNQKSTDALPDPKMRRLWRRIWWTIVSRDRLMSLITRKPMRIKDDEINLARLRFRDFDTKPYSTGKPLLVASPLVTESIGRVMLAEMFIAQMEILLIGGRIIEHTYNLQIFAASTWATYYVPKPKSDLSMQDCHQLKKEVDDWTRNLNPWCRLQCCDEEDFGQQGFGVLRINSMSLKLLRFMALETLLRPLTFSGRCPGMLNETEDESTIEARRDVTQIAADMTDLLSTLRTDNLLEYVPPLSVGCIHTTLATFLVDFRLAGKRPPDDPSHKFHDCVRSLVQLRDVWPITKGTCALVKHGTANNQIWFARTLQMLAPMARSNAAGSGQIDSYGLQTSSTWTPAQSEGRDNEFSSIIYGDKLPTWPDRAEGTPQQGSNMASTYLSSMYPVPWTAADFEVLDLEVCREIYTSYTSESFPAAQGTAQHMYGGESLALNPTIGDIADVSLQL</sequence>
<evidence type="ECO:0000259" key="7">
    <source>
        <dbReference type="PROSITE" id="PS50048"/>
    </source>
</evidence>
<dbReference type="GeneID" id="27353348"/>
<evidence type="ECO:0000256" key="4">
    <source>
        <dbReference type="ARBA" id="ARBA00023163"/>
    </source>
</evidence>
<dbReference type="SUPFAM" id="SSF57701">
    <property type="entry name" value="Zn2/Cys6 DNA-binding domain"/>
    <property type="match status" value="1"/>
</dbReference>
<dbReference type="AlphaFoldDB" id="A0A0D2CFM5"/>
<dbReference type="PANTHER" id="PTHR47425">
    <property type="entry name" value="FARB-RELATED"/>
    <property type="match status" value="1"/>
</dbReference>
<dbReference type="SMART" id="SM00906">
    <property type="entry name" value="Fungal_trans"/>
    <property type="match status" value="1"/>
</dbReference>
<keyword evidence="4" id="KW-0804">Transcription</keyword>
<keyword evidence="9" id="KW-1185">Reference proteome</keyword>
<dbReference type="InterPro" id="IPR001138">
    <property type="entry name" value="Zn2Cys6_DnaBD"/>
</dbReference>
<accession>A0A0D2CFM5</accession>